<organism evidence="1 2">
    <name type="scientific">Peronosclerospora sorghi</name>
    <dbReference type="NCBI Taxonomy" id="230839"/>
    <lineage>
        <taxon>Eukaryota</taxon>
        <taxon>Sar</taxon>
        <taxon>Stramenopiles</taxon>
        <taxon>Oomycota</taxon>
        <taxon>Peronosporomycetes</taxon>
        <taxon>Peronosporales</taxon>
        <taxon>Peronosporaceae</taxon>
        <taxon>Peronosclerospora</taxon>
    </lineage>
</organism>
<sequence>MNSNTFYNPSIGTDHLRGWWTVMWKQVCREKGILNAEAITLEELLLFVRQLYSEHLSAKQNVKKGKLLPLLVDEIVRCPKNVELTVDDNLHYWYELSRGFMLDPQSWNPSLFSHEPVQLKCSMNDTGHEYEIDHVKQVDEAFIKPEILEQSIQQQHKLLTH</sequence>
<dbReference type="Proteomes" id="UP001163321">
    <property type="component" value="Chromosome 1"/>
</dbReference>
<evidence type="ECO:0000313" key="2">
    <source>
        <dbReference type="Proteomes" id="UP001163321"/>
    </source>
</evidence>
<gene>
    <name evidence="1" type="ORF">PsorP6_001433</name>
</gene>
<keyword evidence="2" id="KW-1185">Reference proteome</keyword>
<proteinExistence type="predicted"/>
<evidence type="ECO:0000313" key="1">
    <source>
        <dbReference type="EMBL" id="KAI9921694.1"/>
    </source>
</evidence>
<name>A0ACC0WUG2_9STRA</name>
<dbReference type="EMBL" id="CM047580">
    <property type="protein sequence ID" value="KAI9921694.1"/>
    <property type="molecule type" value="Genomic_DNA"/>
</dbReference>
<comment type="caution">
    <text evidence="1">The sequence shown here is derived from an EMBL/GenBank/DDBJ whole genome shotgun (WGS) entry which is preliminary data.</text>
</comment>
<protein>
    <submittedName>
        <fullName evidence="1">Uncharacterized protein</fullName>
    </submittedName>
</protein>
<accession>A0ACC0WUG2</accession>
<reference evidence="1 2" key="1">
    <citation type="journal article" date="2022" name="bioRxiv">
        <title>The genome of the oomycete Peronosclerospora sorghi, a cosmopolitan pathogen of maize and sorghum, is inflated with dispersed pseudogenes.</title>
        <authorList>
            <person name="Fletcher K."/>
            <person name="Martin F."/>
            <person name="Isakeit T."/>
            <person name="Cavanaugh K."/>
            <person name="Magill C."/>
            <person name="Michelmore R."/>
        </authorList>
    </citation>
    <scope>NUCLEOTIDE SEQUENCE [LARGE SCALE GENOMIC DNA]</scope>
    <source>
        <strain evidence="1">P6</strain>
    </source>
</reference>